<evidence type="ECO:0000259" key="3">
    <source>
        <dbReference type="PROSITE" id="PS50097"/>
    </source>
</evidence>
<proteinExistence type="predicted"/>
<accession>A0ABD3VCX6</accession>
<comment type="caution">
    <text evidence="4">The sequence shown here is derived from an EMBL/GenBank/DDBJ whole genome shotgun (WGS) entry which is preliminary data.</text>
</comment>
<dbReference type="SMART" id="SM00875">
    <property type="entry name" value="BACK"/>
    <property type="match status" value="1"/>
</dbReference>
<dbReference type="SUPFAM" id="SSF54695">
    <property type="entry name" value="POZ domain"/>
    <property type="match status" value="1"/>
</dbReference>
<dbReference type="InterPro" id="IPR000210">
    <property type="entry name" value="BTB/POZ_dom"/>
</dbReference>
<dbReference type="Proteomes" id="UP001634394">
    <property type="component" value="Unassembled WGS sequence"/>
</dbReference>
<dbReference type="Gene3D" id="1.25.40.420">
    <property type="match status" value="1"/>
</dbReference>
<sequence>MDQLPEIDWQSRKSIEECNRQMLTKQIETDVTFLVGMHEEIVKAHKYVLISRSCVFYAMLCGPLHNSPNEIRIIDIEPEIFKQVLTFIYSEDITIGPDNVLAVLYTAKKYSIQSLIDRCLRFLKINMTTYTVCTILENANIYDDVQLKEKCLKFIFRQPKAVFQNSDLSELSENSMIEIIKSDDLALSEQEIFEGLQRYAHDKCQKHGIEPTTENKKHMLGGLLQHVRFPLMNGEYFTDIVSETGYLPEQEELKLLKHFVKPQQSIDGFNMEKRKYRHFVHRFNEHSTGWGYKRDKSDAIMFSVSKNILIHGVTVYGCCQGAGKYEVFLAIKEAPYNVDKAIKVQQLETDSSEKVYDIYFDAPILIEKNKQYNIILSMKGPGSYYGVKGRTEIECEGVQFKFEKSTYSTNTTNTENGQLPGIVFEIIP</sequence>
<dbReference type="PANTHER" id="PTHR45774:SF3">
    <property type="entry name" value="BTB (POZ) DOMAIN-CONTAINING 2B-RELATED"/>
    <property type="match status" value="1"/>
</dbReference>
<evidence type="ECO:0000313" key="4">
    <source>
        <dbReference type="EMBL" id="KAL3858385.1"/>
    </source>
</evidence>
<dbReference type="AlphaFoldDB" id="A0ABD3VCX6"/>
<dbReference type="InterPro" id="IPR011705">
    <property type="entry name" value="BACK"/>
</dbReference>
<dbReference type="Gene3D" id="3.30.710.10">
    <property type="entry name" value="Potassium Channel Kv1.1, Chain A"/>
    <property type="match status" value="1"/>
</dbReference>
<protein>
    <recommendedName>
        <fullName evidence="3">BTB domain-containing protein</fullName>
    </recommendedName>
</protein>
<keyword evidence="2" id="KW-0963">Cytoplasm</keyword>
<dbReference type="InterPro" id="IPR012983">
    <property type="entry name" value="PHR"/>
</dbReference>
<dbReference type="GO" id="GO:0005737">
    <property type="term" value="C:cytoplasm"/>
    <property type="evidence" value="ECO:0007669"/>
    <property type="project" value="UniProtKB-SubCell"/>
</dbReference>
<reference evidence="4 5" key="1">
    <citation type="submission" date="2024-11" db="EMBL/GenBank/DDBJ databases">
        <title>Chromosome-level genome assembly of the freshwater bivalve Anodonta woodiana.</title>
        <authorList>
            <person name="Chen X."/>
        </authorList>
    </citation>
    <scope>NUCLEOTIDE SEQUENCE [LARGE SCALE GENOMIC DNA]</scope>
    <source>
        <strain evidence="4">MN2024</strain>
        <tissue evidence="4">Gills</tissue>
    </source>
</reference>
<dbReference type="Pfam" id="PF07707">
    <property type="entry name" value="BACK"/>
    <property type="match status" value="1"/>
</dbReference>
<dbReference type="Gene3D" id="2.60.120.820">
    <property type="entry name" value="PHR domain"/>
    <property type="match status" value="1"/>
</dbReference>
<evidence type="ECO:0000256" key="2">
    <source>
        <dbReference type="ARBA" id="ARBA00022490"/>
    </source>
</evidence>
<dbReference type="EMBL" id="JBJQND010000013">
    <property type="protein sequence ID" value="KAL3858385.1"/>
    <property type="molecule type" value="Genomic_DNA"/>
</dbReference>
<name>A0ABD3VCX6_SINWO</name>
<dbReference type="Pfam" id="PF00651">
    <property type="entry name" value="BTB"/>
    <property type="match status" value="1"/>
</dbReference>
<evidence type="ECO:0000256" key="1">
    <source>
        <dbReference type="ARBA" id="ARBA00004496"/>
    </source>
</evidence>
<dbReference type="InterPro" id="IPR011333">
    <property type="entry name" value="SKP1/BTB/POZ_sf"/>
</dbReference>
<dbReference type="SMART" id="SM00225">
    <property type="entry name" value="BTB"/>
    <property type="match status" value="1"/>
</dbReference>
<dbReference type="PROSITE" id="PS50097">
    <property type="entry name" value="BTB"/>
    <property type="match status" value="1"/>
</dbReference>
<dbReference type="Pfam" id="PF08005">
    <property type="entry name" value="PHR"/>
    <property type="match status" value="1"/>
</dbReference>
<dbReference type="PANTHER" id="PTHR45774">
    <property type="entry name" value="BTB/POZ DOMAIN-CONTAINING"/>
    <property type="match status" value="1"/>
</dbReference>
<feature type="domain" description="BTB" evidence="3">
    <location>
        <begin position="29"/>
        <end position="97"/>
    </location>
</feature>
<dbReference type="InterPro" id="IPR038648">
    <property type="entry name" value="PHR_sf"/>
</dbReference>
<keyword evidence="5" id="KW-1185">Reference proteome</keyword>
<comment type="subcellular location">
    <subcellularLocation>
        <location evidence="1">Cytoplasm</location>
    </subcellularLocation>
</comment>
<organism evidence="4 5">
    <name type="scientific">Sinanodonta woodiana</name>
    <name type="common">Chinese pond mussel</name>
    <name type="synonym">Anodonta woodiana</name>
    <dbReference type="NCBI Taxonomy" id="1069815"/>
    <lineage>
        <taxon>Eukaryota</taxon>
        <taxon>Metazoa</taxon>
        <taxon>Spiralia</taxon>
        <taxon>Lophotrochozoa</taxon>
        <taxon>Mollusca</taxon>
        <taxon>Bivalvia</taxon>
        <taxon>Autobranchia</taxon>
        <taxon>Heteroconchia</taxon>
        <taxon>Palaeoheterodonta</taxon>
        <taxon>Unionida</taxon>
        <taxon>Unionoidea</taxon>
        <taxon>Unionidae</taxon>
        <taxon>Unioninae</taxon>
        <taxon>Sinanodonta</taxon>
    </lineage>
</organism>
<evidence type="ECO:0000313" key="5">
    <source>
        <dbReference type="Proteomes" id="UP001634394"/>
    </source>
</evidence>
<gene>
    <name evidence="4" type="ORF">ACJMK2_012976</name>
</gene>